<dbReference type="EMBL" id="JASTZU010000063">
    <property type="protein sequence ID" value="MDL4843054.1"/>
    <property type="molecule type" value="Genomic_DNA"/>
</dbReference>
<protein>
    <submittedName>
        <fullName evidence="2">Uroporphyrinogen-III synthase</fullName>
        <ecNumber evidence="2">4.2.1.75</ecNumber>
    </submittedName>
</protein>
<reference evidence="2 3" key="1">
    <citation type="submission" date="2023-06" db="EMBL/GenBank/DDBJ databases">
        <title>Aquibacillus rhizosphaerae LR5S19.</title>
        <authorList>
            <person name="Sun J.-Q."/>
        </authorList>
    </citation>
    <scope>NUCLEOTIDE SEQUENCE [LARGE SCALE GENOMIC DNA]</scope>
    <source>
        <strain evidence="2 3">LR5S19</strain>
    </source>
</reference>
<evidence type="ECO:0000259" key="1">
    <source>
        <dbReference type="Pfam" id="PF02602"/>
    </source>
</evidence>
<feature type="domain" description="Tetrapyrrole biosynthesis uroporphyrinogen III synthase" evidence="1">
    <location>
        <begin position="19"/>
        <end position="255"/>
    </location>
</feature>
<organism evidence="2 3">
    <name type="scientific">Aquibacillus rhizosphaerae</name>
    <dbReference type="NCBI Taxonomy" id="3051431"/>
    <lineage>
        <taxon>Bacteria</taxon>
        <taxon>Bacillati</taxon>
        <taxon>Bacillota</taxon>
        <taxon>Bacilli</taxon>
        <taxon>Bacillales</taxon>
        <taxon>Bacillaceae</taxon>
        <taxon>Aquibacillus</taxon>
    </lineage>
</organism>
<dbReference type="EC" id="4.2.1.75" evidence="2"/>
<dbReference type="Proteomes" id="UP001235343">
    <property type="component" value="Unassembled WGS sequence"/>
</dbReference>
<gene>
    <name evidence="2" type="ORF">QQS35_21690</name>
</gene>
<dbReference type="Pfam" id="PF02602">
    <property type="entry name" value="HEM4"/>
    <property type="match status" value="1"/>
</dbReference>
<dbReference type="RefSeq" id="WP_285934347.1">
    <property type="nucleotide sequence ID" value="NZ_JASTZU010000063.1"/>
</dbReference>
<dbReference type="InterPro" id="IPR036108">
    <property type="entry name" value="4pyrrol_syn_uPrphyn_synt_sf"/>
</dbReference>
<name>A0ABT7LB11_9BACI</name>
<dbReference type="InterPro" id="IPR003754">
    <property type="entry name" value="4pyrrol_synth_uPrphyn_synth"/>
</dbReference>
<dbReference type="PANTHER" id="PTHR40082:SF1">
    <property type="entry name" value="BLR5956 PROTEIN"/>
    <property type="match status" value="1"/>
</dbReference>
<dbReference type="InterPro" id="IPR039793">
    <property type="entry name" value="UROS/Hem4"/>
</dbReference>
<dbReference type="NCBIfam" id="NF004584">
    <property type="entry name" value="PRK05928.2-1"/>
    <property type="match status" value="1"/>
</dbReference>
<dbReference type="GO" id="GO:0004852">
    <property type="term" value="F:uroporphyrinogen-III synthase activity"/>
    <property type="evidence" value="ECO:0007669"/>
    <property type="project" value="UniProtKB-EC"/>
</dbReference>
<comment type="caution">
    <text evidence="2">The sequence shown here is derived from an EMBL/GenBank/DDBJ whole genome shotgun (WGS) entry which is preliminary data.</text>
</comment>
<accession>A0ABT7LB11</accession>
<dbReference type="CDD" id="cd06578">
    <property type="entry name" value="HemD"/>
    <property type="match status" value="1"/>
</dbReference>
<keyword evidence="2" id="KW-0456">Lyase</keyword>
<keyword evidence="3" id="KW-1185">Reference proteome</keyword>
<evidence type="ECO:0000313" key="2">
    <source>
        <dbReference type="EMBL" id="MDL4843054.1"/>
    </source>
</evidence>
<proteinExistence type="predicted"/>
<dbReference type="SUPFAM" id="SSF69618">
    <property type="entry name" value="HemD-like"/>
    <property type="match status" value="1"/>
</dbReference>
<dbReference type="Gene3D" id="3.40.50.10090">
    <property type="match status" value="2"/>
</dbReference>
<evidence type="ECO:0000313" key="3">
    <source>
        <dbReference type="Proteomes" id="UP001235343"/>
    </source>
</evidence>
<sequence length="267" mass="30087">MKELEGKRIGIAADRKSEAISEIIRKKGGIPVIQSIQGQRLLNERQAEEEVQYLIDHEFDWVMLTTGIGAQALEDAATRLGIRNDFIEKLKETKLAIRGSKTIKWLKGWSLKPDFVSPNGTMDQLIEGLRDEEITGSKFFLQEYNKNEDNLIEKLNTLPISLYRSTPYYYVEPEKDTLESLRSKISKLTLDAVLFTSKTQVENLFGGLEDKGSIVNAFQTKVKAVSIGSVTSKELEKNGVKRIIEPENPKMGAMVIELASSYKQSEV</sequence>
<dbReference type="PANTHER" id="PTHR40082">
    <property type="entry name" value="BLR5956 PROTEIN"/>
    <property type="match status" value="1"/>
</dbReference>